<proteinExistence type="predicted"/>
<accession>A0A4Z2E1L8</accession>
<dbReference type="AlphaFoldDB" id="A0A4Z2E1L8"/>
<comment type="caution">
    <text evidence="2">The sequence shown here is derived from an EMBL/GenBank/DDBJ whole genome shotgun (WGS) entry which is preliminary data.</text>
</comment>
<evidence type="ECO:0000256" key="1">
    <source>
        <dbReference type="SAM" id="MobiDB-lite"/>
    </source>
</evidence>
<evidence type="ECO:0000313" key="3">
    <source>
        <dbReference type="Proteomes" id="UP000314294"/>
    </source>
</evidence>
<sequence>MSLSSDVRGPPAHRFSCGQSPCGGVWNRKLCLLTDSQLILLQRDHEAAAEAQGPTDSSKGRSLRRTVSVPSEGQFTEFPPEGATAMLGKKGVTMTTWTLFTLPLYYVYTKCILHVVYMYTMLT</sequence>
<evidence type="ECO:0000313" key="2">
    <source>
        <dbReference type="EMBL" id="TNN22608.1"/>
    </source>
</evidence>
<name>A0A4Z2E1L8_9TELE</name>
<organism evidence="2 3">
    <name type="scientific">Liparis tanakae</name>
    <name type="common">Tanaka's snailfish</name>
    <dbReference type="NCBI Taxonomy" id="230148"/>
    <lineage>
        <taxon>Eukaryota</taxon>
        <taxon>Metazoa</taxon>
        <taxon>Chordata</taxon>
        <taxon>Craniata</taxon>
        <taxon>Vertebrata</taxon>
        <taxon>Euteleostomi</taxon>
        <taxon>Actinopterygii</taxon>
        <taxon>Neopterygii</taxon>
        <taxon>Teleostei</taxon>
        <taxon>Neoteleostei</taxon>
        <taxon>Acanthomorphata</taxon>
        <taxon>Eupercaria</taxon>
        <taxon>Perciformes</taxon>
        <taxon>Cottioidei</taxon>
        <taxon>Cottales</taxon>
        <taxon>Liparidae</taxon>
        <taxon>Liparis</taxon>
    </lineage>
</organism>
<dbReference type="EMBL" id="SRLO01021738">
    <property type="protein sequence ID" value="TNN22608.1"/>
    <property type="molecule type" value="Genomic_DNA"/>
</dbReference>
<gene>
    <name evidence="2" type="ORF">EYF80_067278</name>
</gene>
<dbReference type="Proteomes" id="UP000314294">
    <property type="component" value="Unassembled WGS sequence"/>
</dbReference>
<reference evidence="2 3" key="1">
    <citation type="submission" date="2019-03" db="EMBL/GenBank/DDBJ databases">
        <title>First draft genome of Liparis tanakae, snailfish: a comprehensive survey of snailfish specific genes.</title>
        <authorList>
            <person name="Kim W."/>
            <person name="Song I."/>
            <person name="Jeong J.-H."/>
            <person name="Kim D."/>
            <person name="Kim S."/>
            <person name="Ryu S."/>
            <person name="Song J.Y."/>
            <person name="Lee S.K."/>
        </authorList>
    </citation>
    <scope>NUCLEOTIDE SEQUENCE [LARGE SCALE GENOMIC DNA]</scope>
    <source>
        <tissue evidence="2">Muscle</tissue>
    </source>
</reference>
<feature type="region of interest" description="Disordered" evidence="1">
    <location>
        <begin position="49"/>
        <end position="77"/>
    </location>
</feature>
<keyword evidence="3" id="KW-1185">Reference proteome</keyword>
<dbReference type="OrthoDB" id="9893839at2759"/>
<protein>
    <submittedName>
        <fullName evidence="2">Uncharacterized protein</fullName>
    </submittedName>
</protein>